<dbReference type="Gene3D" id="1.10.260.40">
    <property type="entry name" value="lambda repressor-like DNA-binding domains"/>
    <property type="match status" value="1"/>
</dbReference>
<name>A0A2P2C1S7_9ZZZZ</name>
<dbReference type="PROSITE" id="PS50943">
    <property type="entry name" value="HTH_CROC1"/>
    <property type="match status" value="1"/>
</dbReference>
<feature type="region of interest" description="Disordered" evidence="1">
    <location>
        <begin position="1"/>
        <end position="20"/>
    </location>
</feature>
<dbReference type="AlphaFoldDB" id="A0A2P2C1S7"/>
<dbReference type="GO" id="GO:0003677">
    <property type="term" value="F:DNA binding"/>
    <property type="evidence" value="ECO:0007669"/>
    <property type="project" value="InterPro"/>
</dbReference>
<organism evidence="3">
    <name type="scientific">metagenome</name>
    <dbReference type="NCBI Taxonomy" id="256318"/>
    <lineage>
        <taxon>unclassified sequences</taxon>
        <taxon>metagenomes</taxon>
    </lineage>
</organism>
<dbReference type="SMART" id="SM00530">
    <property type="entry name" value="HTH_XRE"/>
    <property type="match status" value="1"/>
</dbReference>
<dbReference type="CDD" id="cd00093">
    <property type="entry name" value="HTH_XRE"/>
    <property type="match status" value="1"/>
</dbReference>
<evidence type="ECO:0000259" key="2">
    <source>
        <dbReference type="PROSITE" id="PS50943"/>
    </source>
</evidence>
<dbReference type="InterPro" id="IPR010982">
    <property type="entry name" value="Lambda_DNA-bd_dom_sf"/>
</dbReference>
<evidence type="ECO:0000313" key="3">
    <source>
        <dbReference type="EMBL" id="CUR55960.1"/>
    </source>
</evidence>
<dbReference type="SUPFAM" id="SSF47413">
    <property type="entry name" value="lambda repressor-like DNA-binding domains"/>
    <property type="match status" value="1"/>
</dbReference>
<feature type="domain" description="HTH cro/C1-type" evidence="2">
    <location>
        <begin position="62"/>
        <end position="116"/>
    </location>
</feature>
<evidence type="ECO:0000256" key="1">
    <source>
        <dbReference type="SAM" id="MobiDB-lite"/>
    </source>
</evidence>
<dbReference type="InterPro" id="IPR001387">
    <property type="entry name" value="Cro/C1-type_HTH"/>
</dbReference>
<reference evidence="3" key="1">
    <citation type="submission" date="2015-08" db="EMBL/GenBank/DDBJ databases">
        <authorList>
            <person name="Babu N.S."/>
            <person name="Beckwith C.J."/>
            <person name="Beseler K.G."/>
            <person name="Brison A."/>
            <person name="Carone J.V."/>
            <person name="Caskin T.P."/>
            <person name="Diamond M."/>
            <person name="Durham M.E."/>
            <person name="Foxe J.M."/>
            <person name="Go M."/>
            <person name="Henderson B.A."/>
            <person name="Jones I.B."/>
            <person name="McGettigan J.A."/>
            <person name="Micheletti S.J."/>
            <person name="Nasrallah M.E."/>
            <person name="Ortiz D."/>
            <person name="Piller C.R."/>
            <person name="Privatt S.R."/>
            <person name="Schneider S.L."/>
            <person name="Sharp S."/>
            <person name="Smith T.C."/>
            <person name="Stanton J.D."/>
            <person name="Ullery H.E."/>
            <person name="Wilson R.J."/>
            <person name="Serrano M.G."/>
            <person name="Buck G."/>
            <person name="Lee V."/>
            <person name="Wang Y."/>
            <person name="Carvalho R."/>
            <person name="Voegtly L."/>
            <person name="Shi R."/>
            <person name="Duckworth R."/>
            <person name="Johnson A."/>
            <person name="Loviza R."/>
            <person name="Walstead R."/>
            <person name="Shah Z."/>
            <person name="Kiflezghi M."/>
            <person name="Wade K."/>
            <person name="Ball S.L."/>
            <person name="Bradley K.W."/>
            <person name="Asai D.J."/>
            <person name="Bowman C.A."/>
            <person name="Russell D.A."/>
            <person name="Pope W.H."/>
            <person name="Jacobs-Sera D."/>
            <person name="Hendrix R.W."/>
            <person name="Hatfull G.F."/>
        </authorList>
    </citation>
    <scope>NUCLEOTIDE SEQUENCE</scope>
</reference>
<dbReference type="EMBL" id="CZKB01000001">
    <property type="protein sequence ID" value="CUR55960.1"/>
    <property type="molecule type" value="Genomic_DNA"/>
</dbReference>
<gene>
    <name evidence="3" type="ORF">NOCA110052</name>
</gene>
<protein>
    <recommendedName>
        <fullName evidence="2">HTH cro/C1-type domain-containing protein</fullName>
    </recommendedName>
</protein>
<dbReference type="Pfam" id="PF01381">
    <property type="entry name" value="HTH_3"/>
    <property type="match status" value="1"/>
</dbReference>
<proteinExistence type="predicted"/>
<accession>A0A2P2C1S7</accession>
<sequence length="227" mass="26072">MTTTETHTPHSAAGADDEAYGGPRVVVSERHYPDLEEMERWTGAEMRWWSLGPFAGEIPGLVRRIRRILDVSQRGLAALLGVSQSVVARWETGRTSPRASVLHRLLDMADVAVGFRDKETGDAVEPMRDDGARNRAGSRFPAHADLKPKGWWIPRHLRTWTTNDAYRWQRRSRLAEQPSIGYRASQFWKRVEREVWGTPIDHPARHQVVAELHARDEEREDRRRQAA</sequence>